<organism evidence="1 2">
    <name type="scientific">Aureimonas endophytica</name>
    <dbReference type="NCBI Taxonomy" id="2027858"/>
    <lineage>
        <taxon>Bacteria</taxon>
        <taxon>Pseudomonadati</taxon>
        <taxon>Pseudomonadota</taxon>
        <taxon>Alphaproteobacteria</taxon>
        <taxon>Hyphomicrobiales</taxon>
        <taxon>Aurantimonadaceae</taxon>
        <taxon>Aureimonas</taxon>
    </lineage>
</organism>
<reference evidence="1" key="2">
    <citation type="submission" date="2020-09" db="EMBL/GenBank/DDBJ databases">
        <authorList>
            <person name="Sun Q."/>
            <person name="Zhou Y."/>
        </authorList>
    </citation>
    <scope>NUCLEOTIDE SEQUENCE</scope>
    <source>
        <strain evidence="1">CGMCC 1.15367</strain>
    </source>
</reference>
<accession>A0A917E0I5</accession>
<evidence type="ECO:0000313" key="1">
    <source>
        <dbReference type="EMBL" id="GGD87994.1"/>
    </source>
</evidence>
<keyword evidence="2" id="KW-1185">Reference proteome</keyword>
<dbReference type="Proteomes" id="UP000644699">
    <property type="component" value="Unassembled WGS sequence"/>
</dbReference>
<proteinExistence type="predicted"/>
<gene>
    <name evidence="1" type="ORF">GCM10011390_03460</name>
</gene>
<sequence length="121" mass="13746">MSDVPKPRRENVRPTAEIEALVVRVVGAALPDRLVTWLGVSKRNAERWLSGESTYPPSLVERLDQFAPICDDLIADLEDLVDEYKERGLPENLLRLRIREFSKTLSEEPPPRPAPQKSTDL</sequence>
<dbReference type="AlphaFoldDB" id="A0A917E0I5"/>
<evidence type="ECO:0000313" key="2">
    <source>
        <dbReference type="Proteomes" id="UP000644699"/>
    </source>
</evidence>
<comment type="caution">
    <text evidence="1">The sequence shown here is derived from an EMBL/GenBank/DDBJ whole genome shotgun (WGS) entry which is preliminary data.</text>
</comment>
<dbReference type="EMBL" id="BMIQ01000001">
    <property type="protein sequence ID" value="GGD87994.1"/>
    <property type="molecule type" value="Genomic_DNA"/>
</dbReference>
<protein>
    <submittedName>
        <fullName evidence="1">Uncharacterized protein</fullName>
    </submittedName>
</protein>
<reference evidence="1" key="1">
    <citation type="journal article" date="2014" name="Int. J. Syst. Evol. Microbiol.">
        <title>Complete genome sequence of Corynebacterium casei LMG S-19264T (=DSM 44701T), isolated from a smear-ripened cheese.</title>
        <authorList>
            <consortium name="US DOE Joint Genome Institute (JGI-PGF)"/>
            <person name="Walter F."/>
            <person name="Albersmeier A."/>
            <person name="Kalinowski J."/>
            <person name="Ruckert C."/>
        </authorList>
    </citation>
    <scope>NUCLEOTIDE SEQUENCE</scope>
    <source>
        <strain evidence="1">CGMCC 1.15367</strain>
    </source>
</reference>
<dbReference type="RefSeq" id="WP_188906495.1">
    <property type="nucleotide sequence ID" value="NZ_BMIQ01000001.1"/>
</dbReference>
<name>A0A917E0I5_9HYPH</name>